<feature type="chain" id="PRO_5014856895" evidence="1">
    <location>
        <begin position="25"/>
        <end position="66"/>
    </location>
</feature>
<protein>
    <submittedName>
        <fullName evidence="2">Putative secreted protein</fullName>
    </submittedName>
</protein>
<sequence length="66" mass="7247">MFRTFGQLLAQILLCGAALYPVLPSCTRRPSGKWLGPRNVVQTKHALHLIKIKYGMHSAACNLTPG</sequence>
<proteinExistence type="predicted"/>
<dbReference type="EMBL" id="GGFL01010000">
    <property type="protein sequence ID" value="MBW74178.1"/>
    <property type="molecule type" value="Transcribed_RNA"/>
</dbReference>
<dbReference type="AlphaFoldDB" id="A0A2M4DAS2"/>
<name>A0A2M4DAS2_ANODA</name>
<feature type="signal peptide" evidence="1">
    <location>
        <begin position="1"/>
        <end position="24"/>
    </location>
</feature>
<reference evidence="2" key="1">
    <citation type="submission" date="2018-01" db="EMBL/GenBank/DDBJ databases">
        <title>An insight into the sialome of Amazonian anophelines.</title>
        <authorList>
            <person name="Ribeiro J.M."/>
            <person name="Scarpassa V."/>
            <person name="Calvo E."/>
        </authorList>
    </citation>
    <scope>NUCLEOTIDE SEQUENCE</scope>
</reference>
<evidence type="ECO:0000313" key="2">
    <source>
        <dbReference type="EMBL" id="MBW74178.1"/>
    </source>
</evidence>
<keyword evidence="1" id="KW-0732">Signal</keyword>
<evidence type="ECO:0000256" key="1">
    <source>
        <dbReference type="SAM" id="SignalP"/>
    </source>
</evidence>
<organism evidence="2">
    <name type="scientific">Anopheles darlingi</name>
    <name type="common">Mosquito</name>
    <dbReference type="NCBI Taxonomy" id="43151"/>
    <lineage>
        <taxon>Eukaryota</taxon>
        <taxon>Metazoa</taxon>
        <taxon>Ecdysozoa</taxon>
        <taxon>Arthropoda</taxon>
        <taxon>Hexapoda</taxon>
        <taxon>Insecta</taxon>
        <taxon>Pterygota</taxon>
        <taxon>Neoptera</taxon>
        <taxon>Endopterygota</taxon>
        <taxon>Diptera</taxon>
        <taxon>Nematocera</taxon>
        <taxon>Culicoidea</taxon>
        <taxon>Culicidae</taxon>
        <taxon>Anophelinae</taxon>
        <taxon>Anopheles</taxon>
    </lineage>
</organism>
<accession>A0A2M4DAS2</accession>